<dbReference type="GO" id="GO:0005198">
    <property type="term" value="F:structural molecule activity"/>
    <property type="evidence" value="ECO:0007669"/>
    <property type="project" value="InterPro"/>
</dbReference>
<gene>
    <name evidence="1" type="ORF">B0174_08125</name>
</gene>
<name>A0A363CYW0_9BACT</name>
<keyword evidence="2" id="KW-1185">Reference proteome</keyword>
<dbReference type="RefSeq" id="WP_108559525.1">
    <property type="nucleotide sequence ID" value="NZ_MUXE01000011.1"/>
</dbReference>
<dbReference type="AlphaFoldDB" id="A0A363CYW0"/>
<keyword evidence="1" id="KW-0966">Cell projection</keyword>
<evidence type="ECO:0000313" key="1">
    <source>
        <dbReference type="EMBL" id="PUE63997.1"/>
    </source>
</evidence>
<proteinExistence type="predicted"/>
<sequence>MITQTEQMTYRLSLLNTQQQRLTYQTSTQEKLQDGSDDSMLYSRLILVDEKVRTFEGLKTQIQKTQVQNNMADSSMAEIKKILENIKEQLVKANTATTTDDGITAIASSLAGLKENLFQLANTQVENEYVFAGSDSSIKPFEKDVNGKITYVGNSQLKKVAIEEGSYRERGINGFDMMTYPSSTAYKGGTLTFKETDRIIDQDGNEWKLNSPTNDTLTKYDLNGNATTDTINPVTSDALTPPTYSASMPNVDGTKFEAKTSIFDLVDATVNALKKVDSNGNPISAENAKSLVANYQGEVDKAYDSVNIAHANLGGKNKIFEISLERVSSKLTQFDILSRNLGSADLAQVAIESKALELTYTALYSTISKTNQLSLVNFLK</sequence>
<dbReference type="SUPFAM" id="SSF64518">
    <property type="entry name" value="Phase 1 flagellin"/>
    <property type="match status" value="1"/>
</dbReference>
<comment type="caution">
    <text evidence="1">The sequence shown here is derived from an EMBL/GenBank/DDBJ whole genome shotgun (WGS) entry which is preliminary data.</text>
</comment>
<dbReference type="EMBL" id="MUXE01000011">
    <property type="protein sequence ID" value="PUE63997.1"/>
    <property type="molecule type" value="Genomic_DNA"/>
</dbReference>
<dbReference type="PANTHER" id="PTHR42792:SF1">
    <property type="entry name" value="FLAGELLAR HOOK-ASSOCIATED PROTEIN 3"/>
    <property type="match status" value="1"/>
</dbReference>
<dbReference type="InterPro" id="IPR001492">
    <property type="entry name" value="Flagellin"/>
</dbReference>
<protein>
    <submittedName>
        <fullName evidence="1">Flagellar hook-associated protein 3</fullName>
    </submittedName>
</protein>
<dbReference type="Proteomes" id="UP000251135">
    <property type="component" value="Unassembled WGS sequence"/>
</dbReference>
<keyword evidence="1" id="KW-0282">Flagellum</keyword>
<dbReference type="OrthoDB" id="9758307at2"/>
<accession>A0A363CYW0</accession>
<dbReference type="Gene3D" id="1.20.1330.10">
    <property type="entry name" value="f41 fragment of flagellin, N-terminal domain"/>
    <property type="match status" value="1"/>
</dbReference>
<keyword evidence="1" id="KW-0969">Cilium</keyword>
<dbReference type="NCBIfam" id="TIGR02550">
    <property type="entry name" value="flagell_flgL"/>
    <property type="match status" value="1"/>
</dbReference>
<reference evidence="1 2" key="1">
    <citation type="submission" date="2017-02" db="EMBL/GenBank/DDBJ databases">
        <title>Arcobacter caeni sp. nov, a new Arcobacter species isolated from reclaimed water.</title>
        <authorList>
            <person name="Figueras M.J."/>
            <person name="Perez-Cataluna A."/>
            <person name="Salas-Masso N."/>
        </authorList>
    </citation>
    <scope>NUCLEOTIDE SEQUENCE [LARGE SCALE GENOMIC DNA]</scope>
    <source>
        <strain evidence="1 2">RW17-10</strain>
    </source>
</reference>
<dbReference type="GO" id="GO:0009424">
    <property type="term" value="C:bacterial-type flagellum hook"/>
    <property type="evidence" value="ECO:0007669"/>
    <property type="project" value="InterPro"/>
</dbReference>
<dbReference type="InterPro" id="IPR013384">
    <property type="entry name" value="Flagell_FlgL"/>
</dbReference>
<evidence type="ECO:0000313" key="2">
    <source>
        <dbReference type="Proteomes" id="UP000251135"/>
    </source>
</evidence>
<dbReference type="GO" id="GO:0071973">
    <property type="term" value="P:bacterial-type flagellum-dependent cell motility"/>
    <property type="evidence" value="ECO:0007669"/>
    <property type="project" value="InterPro"/>
</dbReference>
<dbReference type="PANTHER" id="PTHR42792">
    <property type="entry name" value="FLAGELLIN"/>
    <property type="match status" value="1"/>
</dbReference>
<organism evidence="1 2">
    <name type="scientific">Arcobacter caeni</name>
    <dbReference type="NCBI Taxonomy" id="1912877"/>
    <lineage>
        <taxon>Bacteria</taxon>
        <taxon>Pseudomonadati</taxon>
        <taxon>Campylobacterota</taxon>
        <taxon>Epsilonproteobacteria</taxon>
        <taxon>Campylobacterales</taxon>
        <taxon>Arcobacteraceae</taxon>
        <taxon>Arcobacter</taxon>
    </lineage>
</organism>